<name>A0A9P3GT38_9APHY</name>
<dbReference type="OrthoDB" id="2741738at2759"/>
<evidence type="ECO:0000313" key="2">
    <source>
        <dbReference type="Proteomes" id="UP000703269"/>
    </source>
</evidence>
<dbReference type="AlphaFoldDB" id="A0A9P3GT38"/>
<proteinExistence type="predicted"/>
<dbReference type="Proteomes" id="UP000703269">
    <property type="component" value="Unassembled WGS sequence"/>
</dbReference>
<sequence>MPKILSKYSVTAWDESKSLLERITPSKNTRAMYSQVCAPRRVIKPKTVHPKTRPLTAEECKQLMEEWVGEVAEKTLLSKLVLEERKLDKKSLINRISSAIPLEDRLSPTTPRPEYVVKEAPLDKLHFNKTKYLLRIQEVRPMFDTVLTRLEPILNKLNYEDQREDEGLPVQVPSEQRQKLWKMLEDLRDRYEEFDTQGAKWSNAKWRRLTGALKRIGKVYFDNLEKNFTQICTQLAELNLTFDDL</sequence>
<protein>
    <submittedName>
        <fullName evidence="1">Uncharacterized protein</fullName>
    </submittedName>
</protein>
<gene>
    <name evidence="1" type="ORF">PsYK624_153820</name>
</gene>
<keyword evidence="2" id="KW-1185">Reference proteome</keyword>
<reference evidence="1 2" key="1">
    <citation type="submission" date="2021-08" db="EMBL/GenBank/DDBJ databases">
        <title>Draft Genome Sequence of Phanerochaete sordida strain YK-624.</title>
        <authorList>
            <person name="Mori T."/>
            <person name="Dohra H."/>
            <person name="Suzuki T."/>
            <person name="Kawagishi H."/>
            <person name="Hirai H."/>
        </authorList>
    </citation>
    <scope>NUCLEOTIDE SEQUENCE [LARGE SCALE GENOMIC DNA]</scope>
    <source>
        <strain evidence="1 2">YK-624</strain>
    </source>
</reference>
<evidence type="ECO:0000313" key="1">
    <source>
        <dbReference type="EMBL" id="GJE99135.1"/>
    </source>
</evidence>
<comment type="caution">
    <text evidence="1">The sequence shown here is derived from an EMBL/GenBank/DDBJ whole genome shotgun (WGS) entry which is preliminary data.</text>
</comment>
<dbReference type="EMBL" id="BPQB01000102">
    <property type="protein sequence ID" value="GJE99135.1"/>
    <property type="molecule type" value="Genomic_DNA"/>
</dbReference>
<accession>A0A9P3GT38</accession>
<organism evidence="1 2">
    <name type="scientific">Phanerochaete sordida</name>
    <dbReference type="NCBI Taxonomy" id="48140"/>
    <lineage>
        <taxon>Eukaryota</taxon>
        <taxon>Fungi</taxon>
        <taxon>Dikarya</taxon>
        <taxon>Basidiomycota</taxon>
        <taxon>Agaricomycotina</taxon>
        <taxon>Agaricomycetes</taxon>
        <taxon>Polyporales</taxon>
        <taxon>Phanerochaetaceae</taxon>
        <taxon>Phanerochaete</taxon>
    </lineage>
</organism>